<dbReference type="Pfam" id="PF00550">
    <property type="entry name" value="PP-binding"/>
    <property type="match status" value="1"/>
</dbReference>
<accession>A0A3E0I9C2</accession>
<proteinExistence type="predicted"/>
<organism evidence="2 3">
    <name type="scientific">Kutzneria buriramensis</name>
    <dbReference type="NCBI Taxonomy" id="1045776"/>
    <lineage>
        <taxon>Bacteria</taxon>
        <taxon>Bacillati</taxon>
        <taxon>Actinomycetota</taxon>
        <taxon>Actinomycetes</taxon>
        <taxon>Pseudonocardiales</taxon>
        <taxon>Pseudonocardiaceae</taxon>
        <taxon>Kutzneria</taxon>
    </lineage>
</organism>
<dbReference type="RefSeq" id="WP_116172216.1">
    <property type="nucleotide sequence ID" value="NZ_CP144375.1"/>
</dbReference>
<evidence type="ECO:0000313" key="3">
    <source>
        <dbReference type="Proteomes" id="UP000256269"/>
    </source>
</evidence>
<dbReference type="Proteomes" id="UP000256269">
    <property type="component" value="Unassembled WGS sequence"/>
</dbReference>
<dbReference type="SUPFAM" id="SSF47336">
    <property type="entry name" value="ACP-like"/>
    <property type="match status" value="1"/>
</dbReference>
<feature type="domain" description="Carrier" evidence="1">
    <location>
        <begin position="20"/>
        <end position="81"/>
    </location>
</feature>
<dbReference type="OrthoDB" id="3785691at2"/>
<keyword evidence="3" id="KW-1185">Reference proteome</keyword>
<comment type="caution">
    <text evidence="2">The sequence shown here is derived from an EMBL/GenBank/DDBJ whole genome shotgun (WGS) entry which is preliminary data.</text>
</comment>
<evidence type="ECO:0000313" key="2">
    <source>
        <dbReference type="EMBL" id="REH55257.1"/>
    </source>
</evidence>
<sequence length="100" mass="10755">MTTTEASRDVVFAEIAGMLRTVLAELGVDDVEIDEGTSFNEDLELESIDLVTLTALISERWGEPVNLAEFLADKDLDEVIALKVGDLVDFVVTALARAGG</sequence>
<dbReference type="EMBL" id="QUNO01000001">
    <property type="protein sequence ID" value="REH55257.1"/>
    <property type="molecule type" value="Genomic_DNA"/>
</dbReference>
<evidence type="ECO:0000259" key="1">
    <source>
        <dbReference type="Pfam" id="PF00550"/>
    </source>
</evidence>
<dbReference type="Gene3D" id="1.10.1200.10">
    <property type="entry name" value="ACP-like"/>
    <property type="match status" value="1"/>
</dbReference>
<protein>
    <submittedName>
        <fullName evidence="2">Acyl carrier protein</fullName>
    </submittedName>
</protein>
<dbReference type="InterPro" id="IPR036736">
    <property type="entry name" value="ACP-like_sf"/>
</dbReference>
<reference evidence="2 3" key="1">
    <citation type="submission" date="2018-08" db="EMBL/GenBank/DDBJ databases">
        <title>Genomic Encyclopedia of Archaeal and Bacterial Type Strains, Phase II (KMG-II): from individual species to whole genera.</title>
        <authorList>
            <person name="Goeker M."/>
        </authorList>
    </citation>
    <scope>NUCLEOTIDE SEQUENCE [LARGE SCALE GENOMIC DNA]</scope>
    <source>
        <strain evidence="2 3">DSM 45791</strain>
    </source>
</reference>
<gene>
    <name evidence="2" type="ORF">BCF44_101274</name>
</gene>
<dbReference type="AlphaFoldDB" id="A0A3E0I9C2"/>
<dbReference type="InterPro" id="IPR009081">
    <property type="entry name" value="PP-bd_ACP"/>
</dbReference>
<name>A0A3E0I9C2_9PSEU</name>